<proteinExistence type="predicted"/>
<dbReference type="EMBL" id="RSCM01000002">
    <property type="protein sequence ID" value="RUS99036.1"/>
    <property type="molecule type" value="Genomic_DNA"/>
</dbReference>
<sequence length="184" mass="20732">MAIEPTVFMATMEKRIGLTPEDKTILKSSADWGKDIASTMADHFYAYLGRDEEMNAILNKSEGRIHRLHETFIQWFHQMFTGMDDWGKGYADCRWHIGLVHVKIGIAPQHVVPAMAVVVHEVGKKLRVDGKSEELQYALGRICMIDLAFIEQAYVEVSSSAVLRETGWSEALFKRLIATGASSM</sequence>
<evidence type="ECO:0000259" key="1">
    <source>
        <dbReference type="Pfam" id="PF11563"/>
    </source>
</evidence>
<dbReference type="InterPro" id="IPR012292">
    <property type="entry name" value="Globin/Proto"/>
</dbReference>
<evidence type="ECO:0000313" key="3">
    <source>
        <dbReference type="Proteomes" id="UP000276103"/>
    </source>
</evidence>
<reference evidence="2 3" key="1">
    <citation type="journal article" date="2019" name="Genome Biol. Evol.">
        <title>Day and night: Metabolic profiles and evolutionary relationships of six axenic non-marine cyanobacteria.</title>
        <authorList>
            <person name="Will S.E."/>
            <person name="Henke P."/>
            <person name="Boedeker C."/>
            <person name="Huang S."/>
            <person name="Brinkmann H."/>
            <person name="Rohde M."/>
            <person name="Jarek M."/>
            <person name="Friedl T."/>
            <person name="Seufert S."/>
            <person name="Schumacher M."/>
            <person name="Overmann J."/>
            <person name="Neumann-Schaal M."/>
            <person name="Petersen J."/>
        </authorList>
    </citation>
    <scope>NUCLEOTIDE SEQUENCE [LARGE SCALE GENOMIC DNA]</scope>
    <source>
        <strain evidence="2 3">SAG 1403-4b</strain>
    </source>
</reference>
<name>A0A3S1IL74_ANAVA</name>
<dbReference type="SUPFAM" id="SSF46458">
    <property type="entry name" value="Globin-like"/>
    <property type="match status" value="1"/>
</dbReference>
<accession>A0A3S1IL74</accession>
<dbReference type="OrthoDB" id="454336at2"/>
<organism evidence="2 3">
    <name type="scientific">Trichormus variabilis SAG 1403-4b</name>
    <dbReference type="NCBI Taxonomy" id="447716"/>
    <lineage>
        <taxon>Bacteria</taxon>
        <taxon>Bacillati</taxon>
        <taxon>Cyanobacteriota</taxon>
        <taxon>Cyanophyceae</taxon>
        <taxon>Nostocales</taxon>
        <taxon>Nostocaceae</taxon>
        <taxon>Trichormus</taxon>
    </lineage>
</organism>
<dbReference type="Pfam" id="PF11563">
    <property type="entry name" value="Protoglobin"/>
    <property type="match status" value="1"/>
</dbReference>
<dbReference type="Gene3D" id="1.10.490.10">
    <property type="entry name" value="Globins"/>
    <property type="match status" value="1"/>
</dbReference>
<evidence type="ECO:0000313" key="2">
    <source>
        <dbReference type="EMBL" id="RUS99036.1"/>
    </source>
</evidence>
<dbReference type="Proteomes" id="UP000276103">
    <property type="component" value="Unassembled WGS sequence"/>
</dbReference>
<dbReference type="GO" id="GO:0019825">
    <property type="term" value="F:oxygen binding"/>
    <property type="evidence" value="ECO:0007669"/>
    <property type="project" value="InterPro"/>
</dbReference>
<comment type="caution">
    <text evidence="2">The sequence shown here is derived from an EMBL/GenBank/DDBJ whole genome shotgun (WGS) entry which is preliminary data.</text>
</comment>
<gene>
    <name evidence="2" type="ORF">DSM107003_10550</name>
</gene>
<dbReference type="GO" id="GO:0020037">
    <property type="term" value="F:heme binding"/>
    <property type="evidence" value="ECO:0007669"/>
    <property type="project" value="InterPro"/>
</dbReference>
<dbReference type="InterPro" id="IPR009050">
    <property type="entry name" value="Globin-like_sf"/>
</dbReference>
<keyword evidence="3" id="KW-1185">Reference proteome</keyword>
<feature type="domain" description="Globin-sensor" evidence="1">
    <location>
        <begin position="14"/>
        <end position="157"/>
    </location>
</feature>
<protein>
    <recommendedName>
        <fullName evidence="1">Globin-sensor domain-containing protein</fullName>
    </recommendedName>
</protein>
<dbReference type="RefSeq" id="WP_127052578.1">
    <property type="nucleotide sequence ID" value="NZ_RSCM01000002.1"/>
</dbReference>
<dbReference type="AlphaFoldDB" id="A0A3S1IL74"/>
<dbReference type="InterPro" id="IPR044398">
    <property type="entry name" value="Globin-sensor_dom"/>
</dbReference>
<dbReference type="CDD" id="cd14763">
    <property type="entry name" value="SSDgbs_1"/>
    <property type="match status" value="1"/>
</dbReference>